<dbReference type="InterPro" id="IPR004089">
    <property type="entry name" value="MCPsignal_dom"/>
</dbReference>
<dbReference type="PROSITE" id="PS50885">
    <property type="entry name" value="HAMP"/>
    <property type="match status" value="1"/>
</dbReference>
<sequence length="811" mass="84843">MKRVIKKLNDLRFGVKVGGGFVAILAVTAIVGAVGFSAIVTLTEKFEVAGQSTTVAQHLQETSVARETFLKQRDEANASKTRTAIADLQDALETLRKSVATEPEAVSDVEAAITGVSEFGATFDGVVTDSFNQKEQLAALLEATRALEDHAASISETVATAEIRVSAVAFKANNDLEGANQLAGAIYAVQEQGYVIKLLNLAARGNLGGADLETALNMSRELVTATKALTYQSIAGIDRASISLLARHARNLNKAIEGLGGDLDFNAAFEARQAVAKAIDELIATSGDIRNQSTPAVAAAKKVALDASTQLASIRAVATNAVLLSRLALQSRTEVLAIFGNLGDGDPAKVQEQVAQLVELEEKLARQSAALPDAEATIAEIPVAIATFDRAFKDMLSVEAALSAKQAQLEEFTQAVNAATSALTAAQASSAHSAGQTAQNQIGFTLLAAILGGIALAFILSRAITRPLQTLTGVMDKLANGDNDVDIPGLDRGDEVGAMNRTVQVFKDNARERMRLQAEQAQEEEGRRARQQRIDAMISGFRTKAETVLGSVQQTAGSLDKTANALTGIARESSGLADTTMSSSSEATNNVQTVASASEELAASIGEISRQVAQTTEVVGRATEGTRMTNEKIEGLAQSAAKIGEVITLIQAIAEQTNLLALNATIEAARAGEAGKGFAVVAAEVKELATQTSKATDEISAQISDIQAATRESVQAIGEITQTMDEVNSYTSTIAAAVEQQGAATAEISQNVQRAAEGTTAVSSAMSQLTQAVDHTSSSADMVLTASNELTQRTDELKVEVERFLQEVAAA</sequence>
<proteinExistence type="inferred from homology"/>
<dbReference type="InterPro" id="IPR004090">
    <property type="entry name" value="Chemotax_Me-accpt_rcpt"/>
</dbReference>
<evidence type="ECO:0000256" key="7">
    <source>
        <dbReference type="SAM" id="Phobius"/>
    </source>
</evidence>
<dbReference type="Gene3D" id="6.10.340.10">
    <property type="match status" value="1"/>
</dbReference>
<comment type="caution">
    <text evidence="11">The sequence shown here is derived from an EMBL/GenBank/DDBJ whole genome shotgun (WGS) entry which is preliminary data.</text>
</comment>
<evidence type="ECO:0000256" key="1">
    <source>
        <dbReference type="ARBA" id="ARBA00004429"/>
    </source>
</evidence>
<dbReference type="GO" id="GO:0007165">
    <property type="term" value="P:signal transduction"/>
    <property type="evidence" value="ECO:0007669"/>
    <property type="project" value="UniProtKB-KW"/>
</dbReference>
<evidence type="ECO:0000256" key="6">
    <source>
        <dbReference type="SAM" id="Coils"/>
    </source>
</evidence>
<comment type="similarity">
    <text evidence="4">Belongs to the methyl-accepting chemotaxis (MCP) protein family.</text>
</comment>
<dbReference type="Pfam" id="PF00672">
    <property type="entry name" value="HAMP"/>
    <property type="match status" value="1"/>
</dbReference>
<dbReference type="PROSITE" id="PS50111">
    <property type="entry name" value="CHEMOTAXIS_TRANSDUC_2"/>
    <property type="match status" value="1"/>
</dbReference>
<keyword evidence="3 5" id="KW-0807">Transducer</keyword>
<organism evidence="11 12">
    <name type="scientific">Roseibium aquae</name>
    <dbReference type="NCBI Taxonomy" id="1323746"/>
    <lineage>
        <taxon>Bacteria</taxon>
        <taxon>Pseudomonadati</taxon>
        <taxon>Pseudomonadota</taxon>
        <taxon>Alphaproteobacteria</taxon>
        <taxon>Hyphomicrobiales</taxon>
        <taxon>Stappiaceae</taxon>
        <taxon>Roseibium</taxon>
    </lineage>
</organism>
<feature type="domain" description="Methyl-accepting transducer" evidence="8">
    <location>
        <begin position="555"/>
        <end position="791"/>
    </location>
</feature>
<dbReference type="PROSITE" id="PS50192">
    <property type="entry name" value="T_SNARE"/>
    <property type="match status" value="1"/>
</dbReference>
<dbReference type="CDD" id="cd06225">
    <property type="entry name" value="HAMP"/>
    <property type="match status" value="1"/>
</dbReference>
<keyword evidence="6" id="KW-0175">Coiled coil</keyword>
<dbReference type="EMBL" id="BMFA01000010">
    <property type="protein sequence ID" value="GGB57729.1"/>
    <property type="molecule type" value="Genomic_DNA"/>
</dbReference>
<evidence type="ECO:0000256" key="5">
    <source>
        <dbReference type="PROSITE-ProRule" id="PRU00284"/>
    </source>
</evidence>
<dbReference type="GO" id="GO:0005886">
    <property type="term" value="C:plasma membrane"/>
    <property type="evidence" value="ECO:0007669"/>
    <property type="project" value="UniProtKB-SubCell"/>
</dbReference>
<evidence type="ECO:0000256" key="4">
    <source>
        <dbReference type="ARBA" id="ARBA00029447"/>
    </source>
</evidence>
<keyword evidence="12" id="KW-1185">Reference proteome</keyword>
<dbReference type="InterPro" id="IPR000727">
    <property type="entry name" value="T_SNARE_dom"/>
</dbReference>
<reference evidence="11" key="1">
    <citation type="journal article" date="2014" name="Int. J. Syst. Evol. Microbiol.">
        <title>Complete genome sequence of Corynebacterium casei LMG S-19264T (=DSM 44701T), isolated from a smear-ripened cheese.</title>
        <authorList>
            <consortium name="US DOE Joint Genome Institute (JGI-PGF)"/>
            <person name="Walter F."/>
            <person name="Albersmeier A."/>
            <person name="Kalinowski J."/>
            <person name="Ruckert C."/>
        </authorList>
    </citation>
    <scope>NUCLEOTIDE SEQUENCE</scope>
    <source>
        <strain evidence="11">CGMCC 1.12426</strain>
    </source>
</reference>
<dbReference type="Gene3D" id="1.10.287.950">
    <property type="entry name" value="Methyl-accepting chemotaxis protein"/>
    <property type="match status" value="1"/>
</dbReference>
<dbReference type="Pfam" id="PF00015">
    <property type="entry name" value="MCPsignal"/>
    <property type="match status" value="1"/>
</dbReference>
<evidence type="ECO:0000256" key="2">
    <source>
        <dbReference type="ARBA" id="ARBA00022519"/>
    </source>
</evidence>
<keyword evidence="2" id="KW-1003">Cell membrane</keyword>
<keyword evidence="7" id="KW-1133">Transmembrane helix</keyword>
<keyword evidence="7" id="KW-0812">Transmembrane</keyword>
<reference evidence="11" key="2">
    <citation type="submission" date="2020-09" db="EMBL/GenBank/DDBJ databases">
        <authorList>
            <person name="Sun Q."/>
            <person name="Zhou Y."/>
        </authorList>
    </citation>
    <scope>NUCLEOTIDE SEQUENCE</scope>
    <source>
        <strain evidence="11">CGMCC 1.12426</strain>
    </source>
</reference>
<evidence type="ECO:0000259" key="8">
    <source>
        <dbReference type="PROSITE" id="PS50111"/>
    </source>
</evidence>
<dbReference type="GO" id="GO:0006935">
    <property type="term" value="P:chemotaxis"/>
    <property type="evidence" value="ECO:0007669"/>
    <property type="project" value="InterPro"/>
</dbReference>
<evidence type="ECO:0008006" key="13">
    <source>
        <dbReference type="Google" id="ProtNLM"/>
    </source>
</evidence>
<protein>
    <recommendedName>
        <fullName evidence="13">Methyl-accepting chemotaxis protein</fullName>
    </recommendedName>
</protein>
<dbReference type="OrthoDB" id="3378718at2"/>
<accession>A0A916X2U2</accession>
<dbReference type="Proteomes" id="UP000605148">
    <property type="component" value="Unassembled WGS sequence"/>
</dbReference>
<dbReference type="PANTHER" id="PTHR32089">
    <property type="entry name" value="METHYL-ACCEPTING CHEMOTAXIS PROTEIN MCPB"/>
    <property type="match status" value="1"/>
</dbReference>
<dbReference type="SMART" id="SM00283">
    <property type="entry name" value="MA"/>
    <property type="match status" value="1"/>
</dbReference>
<dbReference type="AlphaFoldDB" id="A0A916X2U2"/>
<name>A0A916X2U2_9HYPH</name>
<evidence type="ECO:0000259" key="10">
    <source>
        <dbReference type="PROSITE" id="PS50885"/>
    </source>
</evidence>
<dbReference type="SUPFAM" id="SSF58104">
    <property type="entry name" value="Methyl-accepting chemotaxis protein (MCP) signaling domain"/>
    <property type="match status" value="1"/>
</dbReference>
<dbReference type="GO" id="GO:0004888">
    <property type="term" value="F:transmembrane signaling receptor activity"/>
    <property type="evidence" value="ECO:0007669"/>
    <property type="project" value="InterPro"/>
</dbReference>
<evidence type="ECO:0000313" key="12">
    <source>
        <dbReference type="Proteomes" id="UP000605148"/>
    </source>
</evidence>
<keyword evidence="7" id="KW-0472">Membrane</keyword>
<feature type="transmembrane region" description="Helical" evidence="7">
    <location>
        <begin position="21"/>
        <end position="42"/>
    </location>
</feature>
<feature type="domain" description="HAMP" evidence="10">
    <location>
        <begin position="462"/>
        <end position="515"/>
    </location>
</feature>
<gene>
    <name evidence="11" type="ORF">GCM10011316_32240</name>
</gene>
<dbReference type="SMART" id="SM00304">
    <property type="entry name" value="HAMP"/>
    <property type="match status" value="2"/>
</dbReference>
<dbReference type="PRINTS" id="PR00260">
    <property type="entry name" value="CHEMTRNSDUCR"/>
</dbReference>
<evidence type="ECO:0000313" key="11">
    <source>
        <dbReference type="EMBL" id="GGB57729.1"/>
    </source>
</evidence>
<evidence type="ECO:0000259" key="9">
    <source>
        <dbReference type="PROSITE" id="PS50192"/>
    </source>
</evidence>
<comment type="subcellular location">
    <subcellularLocation>
        <location evidence="1">Cell inner membrane</location>
        <topology evidence="1">Multi-pass membrane protein</topology>
    </subcellularLocation>
</comment>
<feature type="coiled-coil region" evidence="6">
    <location>
        <begin position="350"/>
        <end position="377"/>
    </location>
</feature>
<feature type="domain" description="T-SNARE coiled-coil homology" evidence="9">
    <location>
        <begin position="707"/>
        <end position="769"/>
    </location>
</feature>
<keyword evidence="2" id="KW-0997">Cell inner membrane</keyword>
<evidence type="ECO:0000256" key="3">
    <source>
        <dbReference type="ARBA" id="ARBA00023224"/>
    </source>
</evidence>
<dbReference type="RefSeq" id="WP_150497329.1">
    <property type="nucleotide sequence ID" value="NZ_BMFA01000010.1"/>
</dbReference>
<dbReference type="PANTHER" id="PTHR32089:SF112">
    <property type="entry name" value="LYSOZYME-LIKE PROTEIN-RELATED"/>
    <property type="match status" value="1"/>
</dbReference>
<dbReference type="InterPro" id="IPR003660">
    <property type="entry name" value="HAMP_dom"/>
</dbReference>